<protein>
    <submittedName>
        <fullName evidence="3">SRPBCC family protein</fullName>
    </submittedName>
</protein>
<dbReference type="RefSeq" id="WP_163935441.1">
    <property type="nucleotide sequence ID" value="NZ_BMQU01000025.1"/>
</dbReference>
<evidence type="ECO:0000313" key="3">
    <source>
        <dbReference type="EMBL" id="NES10025.1"/>
    </source>
</evidence>
<dbReference type="Pfam" id="PF08327">
    <property type="entry name" value="AHSA1"/>
    <property type="match status" value="1"/>
</dbReference>
<evidence type="ECO:0000256" key="1">
    <source>
        <dbReference type="ARBA" id="ARBA00006817"/>
    </source>
</evidence>
<dbReference type="AlphaFoldDB" id="A0A6I5RQL0"/>
<evidence type="ECO:0000313" key="4">
    <source>
        <dbReference type="Proteomes" id="UP000471751"/>
    </source>
</evidence>
<comment type="caution">
    <text evidence="3">The sequence shown here is derived from an EMBL/GenBank/DDBJ whole genome shotgun (WGS) entry which is preliminary data.</text>
</comment>
<dbReference type="CDD" id="cd08896">
    <property type="entry name" value="SRPBCC_CalC_Aha1-like_3"/>
    <property type="match status" value="1"/>
</dbReference>
<dbReference type="Proteomes" id="UP000471751">
    <property type="component" value="Unassembled WGS sequence"/>
</dbReference>
<dbReference type="InterPro" id="IPR013538">
    <property type="entry name" value="ASHA1/2-like_C"/>
</dbReference>
<comment type="similarity">
    <text evidence="1">Belongs to the AHA1 family.</text>
</comment>
<sequence length="163" mass="18356">MSPLTPDPGRVQHELSLTRLIDAPRTKVFRAWTEPALLSQWWGPHGMTTPLCEMQLWPGGLFRTVMCTPDGMEYPSQGVFLEIVAPERIVFTDAFGPAWVPSAKAFMTAVVTFDDLHGRTLYTARAWHWTAADCQAHDDMGFHRGWGESVERLVALVTEQMPD</sequence>
<reference evidence="3 4" key="1">
    <citation type="submission" date="2020-02" db="EMBL/GenBank/DDBJ databases">
        <title>Broccoli isolated Pseudomonas sp.</title>
        <authorList>
            <person name="Fujikawa T."/>
            <person name="Sawada H."/>
        </authorList>
    </citation>
    <scope>NUCLEOTIDE SEQUENCE [LARGE SCALE GENOMIC DNA]</scope>
    <source>
        <strain evidence="3 4">JCM 32154</strain>
    </source>
</reference>
<proteinExistence type="inferred from homology"/>
<feature type="domain" description="Activator of Hsp90 ATPase homologue 1/2-like C-terminal" evidence="2">
    <location>
        <begin position="22"/>
        <end position="157"/>
    </location>
</feature>
<dbReference type="SUPFAM" id="SSF55961">
    <property type="entry name" value="Bet v1-like"/>
    <property type="match status" value="1"/>
</dbReference>
<organism evidence="3 4">
    <name type="scientific">Pseudomonas laurentiana</name>
    <dbReference type="NCBI Taxonomy" id="2364649"/>
    <lineage>
        <taxon>Bacteria</taxon>
        <taxon>Pseudomonadati</taxon>
        <taxon>Pseudomonadota</taxon>
        <taxon>Gammaproteobacteria</taxon>
        <taxon>Pseudomonadales</taxon>
        <taxon>Pseudomonadaceae</taxon>
        <taxon>Pseudomonas</taxon>
    </lineage>
</organism>
<gene>
    <name evidence="3" type="ORF">G3O07_10175</name>
</gene>
<dbReference type="Gene3D" id="3.30.530.20">
    <property type="match status" value="1"/>
</dbReference>
<name>A0A6I5RQL0_9PSED</name>
<dbReference type="EMBL" id="JAAHBT010000092">
    <property type="protein sequence ID" value="NES10025.1"/>
    <property type="molecule type" value="Genomic_DNA"/>
</dbReference>
<dbReference type="InterPro" id="IPR023393">
    <property type="entry name" value="START-like_dom_sf"/>
</dbReference>
<keyword evidence="4" id="KW-1185">Reference proteome</keyword>
<accession>A0A6I5RQL0</accession>
<evidence type="ECO:0000259" key="2">
    <source>
        <dbReference type="Pfam" id="PF08327"/>
    </source>
</evidence>